<protein>
    <submittedName>
        <fullName evidence="1">Uncharacterized protein</fullName>
    </submittedName>
</protein>
<evidence type="ECO:0000313" key="2">
    <source>
        <dbReference type="Proteomes" id="UP001597024"/>
    </source>
</evidence>
<sequence length="105" mass="12004">IKLLHVKFSGDTIARSRFAREARAAGVETEEHDVFATSSGDPMLSLAPGLIVWAGPEWFRWIGERDRWRYHTTGDPAGAARLIRRLHDRLRHDRQEEASVRRGCP</sequence>
<dbReference type="Proteomes" id="UP001597024">
    <property type="component" value="Unassembled WGS sequence"/>
</dbReference>
<keyword evidence="2" id="KW-1185">Reference proteome</keyword>
<dbReference type="EMBL" id="JBHTHX010003541">
    <property type="protein sequence ID" value="MFD0891854.1"/>
    <property type="molecule type" value="Genomic_DNA"/>
</dbReference>
<reference evidence="2" key="1">
    <citation type="journal article" date="2019" name="Int. J. Syst. Evol. Microbiol.">
        <title>The Global Catalogue of Microorganisms (GCM) 10K type strain sequencing project: providing services to taxonomists for standard genome sequencing and annotation.</title>
        <authorList>
            <consortium name="The Broad Institute Genomics Platform"/>
            <consortium name="The Broad Institute Genome Sequencing Center for Infectious Disease"/>
            <person name="Wu L."/>
            <person name="Ma J."/>
        </authorList>
    </citation>
    <scope>NUCLEOTIDE SEQUENCE [LARGE SCALE GENOMIC DNA]</scope>
    <source>
        <strain evidence="2">CCUG 62974</strain>
    </source>
</reference>
<comment type="caution">
    <text evidence="1">The sequence shown here is derived from an EMBL/GenBank/DDBJ whole genome shotgun (WGS) entry which is preliminary data.</text>
</comment>
<proteinExistence type="predicted"/>
<accession>A0ABW3E8Q2</accession>
<organism evidence="1 2">
    <name type="scientific">Streptosporangium algeriense</name>
    <dbReference type="NCBI Taxonomy" id="1682748"/>
    <lineage>
        <taxon>Bacteria</taxon>
        <taxon>Bacillati</taxon>
        <taxon>Actinomycetota</taxon>
        <taxon>Actinomycetes</taxon>
        <taxon>Streptosporangiales</taxon>
        <taxon>Streptosporangiaceae</taxon>
        <taxon>Streptosporangium</taxon>
    </lineage>
</organism>
<feature type="non-terminal residue" evidence="1">
    <location>
        <position position="1"/>
    </location>
</feature>
<gene>
    <name evidence="1" type="ORF">ACFQ08_45495</name>
</gene>
<evidence type="ECO:0000313" key="1">
    <source>
        <dbReference type="EMBL" id="MFD0891854.1"/>
    </source>
</evidence>
<name>A0ABW3E8Q2_9ACTN</name>